<protein>
    <recommendedName>
        <fullName evidence="4">Carbohydrate esterase family 16 protein</fullName>
    </recommendedName>
</protein>
<dbReference type="EMBL" id="DF839977">
    <property type="protein sequence ID" value="GAT44669.1"/>
    <property type="molecule type" value="Genomic_DNA"/>
</dbReference>
<keyword evidence="1" id="KW-0378">Hydrolase</keyword>
<gene>
    <name evidence="2" type="ORF">MCHLO_02284</name>
</gene>
<organism evidence="2 3">
    <name type="scientific">Mycena chlorophos</name>
    <name type="common">Agaric fungus</name>
    <name type="synonym">Agaricus chlorophos</name>
    <dbReference type="NCBI Taxonomy" id="658473"/>
    <lineage>
        <taxon>Eukaryota</taxon>
        <taxon>Fungi</taxon>
        <taxon>Dikarya</taxon>
        <taxon>Basidiomycota</taxon>
        <taxon>Agaricomycotina</taxon>
        <taxon>Agaricomycetes</taxon>
        <taxon>Agaricomycetidae</taxon>
        <taxon>Agaricales</taxon>
        <taxon>Marasmiineae</taxon>
        <taxon>Mycenaceae</taxon>
        <taxon>Mycena</taxon>
    </lineage>
</organism>
<dbReference type="InterPro" id="IPR051058">
    <property type="entry name" value="GDSL_Est/Lipase"/>
</dbReference>
<evidence type="ECO:0000313" key="2">
    <source>
        <dbReference type="EMBL" id="GAT44669.1"/>
    </source>
</evidence>
<dbReference type="SUPFAM" id="SSF52266">
    <property type="entry name" value="SGNH hydrolase"/>
    <property type="match status" value="1"/>
</dbReference>
<name>A0ABQ0L0G5_MYCCL</name>
<proteinExistence type="predicted"/>
<sequence>PQGDTAATGPNYVDALTVEFNRSLVLNYNFGFSGATVSRDIVPPYATFVQMLPDQIAEFEAWNDAQQRKRVWTSEDSLFSFWFGINDIDLSWDNSTELPWHINLNIELTQRYLKYVKTLFLSQYEMGARNMLFITVPPLQRAPGMLAPPITAQNRSFEAILVEDYNARLSAGVDSFATAHAPDGLRVWLYDAHATFNRILDNPELVCCFSFWIDSEEEVDRGAPVWV</sequence>
<dbReference type="PANTHER" id="PTHR45648:SF85">
    <property type="entry name" value="A, PUTATIVE (AFU_ORTHOLOGUE AFUA_2G10760)-RELATED"/>
    <property type="match status" value="1"/>
</dbReference>
<feature type="non-terminal residue" evidence="2">
    <location>
        <position position="1"/>
    </location>
</feature>
<dbReference type="Proteomes" id="UP000815677">
    <property type="component" value="Unassembled WGS sequence"/>
</dbReference>
<keyword evidence="3" id="KW-1185">Reference proteome</keyword>
<evidence type="ECO:0000256" key="1">
    <source>
        <dbReference type="ARBA" id="ARBA00022801"/>
    </source>
</evidence>
<evidence type="ECO:0008006" key="4">
    <source>
        <dbReference type="Google" id="ProtNLM"/>
    </source>
</evidence>
<dbReference type="Gene3D" id="3.40.50.1110">
    <property type="entry name" value="SGNH hydrolase"/>
    <property type="match status" value="1"/>
</dbReference>
<evidence type="ECO:0000313" key="3">
    <source>
        <dbReference type="Proteomes" id="UP000815677"/>
    </source>
</evidence>
<dbReference type="PANTHER" id="PTHR45648">
    <property type="entry name" value="GDSL LIPASE/ACYLHYDROLASE FAMILY PROTEIN (AFU_ORTHOLOGUE AFUA_4G14700)"/>
    <property type="match status" value="1"/>
</dbReference>
<accession>A0ABQ0L0G5</accession>
<reference evidence="2" key="1">
    <citation type="submission" date="2014-09" db="EMBL/GenBank/DDBJ databases">
        <title>Genome sequence of the luminous mushroom Mycena chlorophos for searching fungal bioluminescence genes.</title>
        <authorList>
            <person name="Tanaka Y."/>
            <person name="Kasuga D."/>
            <person name="Oba Y."/>
            <person name="Hase S."/>
            <person name="Sato K."/>
            <person name="Oba Y."/>
            <person name="Sakakibara Y."/>
        </authorList>
    </citation>
    <scope>NUCLEOTIDE SEQUENCE</scope>
</reference>
<dbReference type="InterPro" id="IPR036514">
    <property type="entry name" value="SGNH_hydro_sf"/>
</dbReference>